<sequence length="43" mass="4843">MFPYANHVHAFNLQTIGIHQLIHPGYTQGQSLCMFHESLIGCS</sequence>
<reference evidence="1" key="2">
    <citation type="journal article" date="2015" name="Fish Shellfish Immunol.">
        <title>Early steps in the European eel (Anguilla anguilla)-Vibrio vulnificus interaction in the gills: Role of the RtxA13 toxin.</title>
        <authorList>
            <person name="Callol A."/>
            <person name="Pajuelo D."/>
            <person name="Ebbesson L."/>
            <person name="Teles M."/>
            <person name="MacKenzie S."/>
            <person name="Amaro C."/>
        </authorList>
    </citation>
    <scope>NUCLEOTIDE SEQUENCE</scope>
</reference>
<dbReference type="EMBL" id="GBXM01029637">
    <property type="protein sequence ID" value="JAH78940.1"/>
    <property type="molecule type" value="Transcribed_RNA"/>
</dbReference>
<protein>
    <submittedName>
        <fullName evidence="1">Uncharacterized protein</fullName>
    </submittedName>
</protein>
<accession>A0A0E9VNG4</accession>
<proteinExistence type="predicted"/>
<evidence type="ECO:0000313" key="1">
    <source>
        <dbReference type="EMBL" id="JAH78940.1"/>
    </source>
</evidence>
<name>A0A0E9VNG4_ANGAN</name>
<organism evidence="1">
    <name type="scientific">Anguilla anguilla</name>
    <name type="common">European freshwater eel</name>
    <name type="synonym">Muraena anguilla</name>
    <dbReference type="NCBI Taxonomy" id="7936"/>
    <lineage>
        <taxon>Eukaryota</taxon>
        <taxon>Metazoa</taxon>
        <taxon>Chordata</taxon>
        <taxon>Craniata</taxon>
        <taxon>Vertebrata</taxon>
        <taxon>Euteleostomi</taxon>
        <taxon>Actinopterygii</taxon>
        <taxon>Neopterygii</taxon>
        <taxon>Teleostei</taxon>
        <taxon>Anguilliformes</taxon>
        <taxon>Anguillidae</taxon>
        <taxon>Anguilla</taxon>
    </lineage>
</organism>
<reference evidence="1" key="1">
    <citation type="submission" date="2014-11" db="EMBL/GenBank/DDBJ databases">
        <authorList>
            <person name="Amaro Gonzalez C."/>
        </authorList>
    </citation>
    <scope>NUCLEOTIDE SEQUENCE</scope>
</reference>
<dbReference type="AlphaFoldDB" id="A0A0E9VNG4"/>